<dbReference type="Gene3D" id="2.170.270.10">
    <property type="entry name" value="SET domain"/>
    <property type="match status" value="1"/>
</dbReference>
<organism evidence="2 3">
    <name type="scientific">Glarea lozoyensis (strain ATCC 20868 / MF5171)</name>
    <dbReference type="NCBI Taxonomy" id="1116229"/>
    <lineage>
        <taxon>Eukaryota</taxon>
        <taxon>Fungi</taxon>
        <taxon>Dikarya</taxon>
        <taxon>Ascomycota</taxon>
        <taxon>Pezizomycotina</taxon>
        <taxon>Leotiomycetes</taxon>
        <taxon>Helotiales</taxon>
        <taxon>Helotiaceae</taxon>
        <taxon>Glarea</taxon>
    </lineage>
</organism>
<dbReference type="InterPro" id="IPR053105">
    <property type="entry name" value="Class_V-like_SAM-MTase"/>
</dbReference>
<dbReference type="RefSeq" id="XP_008088693.1">
    <property type="nucleotide sequence ID" value="XM_008090502.1"/>
</dbReference>
<evidence type="ECO:0000259" key="1">
    <source>
        <dbReference type="PROSITE" id="PS50280"/>
    </source>
</evidence>
<dbReference type="SMART" id="SM00317">
    <property type="entry name" value="SET"/>
    <property type="match status" value="1"/>
</dbReference>
<dbReference type="PANTHER" id="PTHR47250">
    <property type="entry name" value="HISTONE-LYSINE N-METHYLTRANSFERASE SET-6"/>
    <property type="match status" value="1"/>
</dbReference>
<dbReference type="InterPro" id="IPR001214">
    <property type="entry name" value="SET_dom"/>
</dbReference>
<dbReference type="GeneID" id="19467506"/>
<dbReference type="Proteomes" id="UP000016922">
    <property type="component" value="Unassembled WGS sequence"/>
</dbReference>
<reference evidence="2 3" key="1">
    <citation type="journal article" date="2013" name="BMC Genomics">
        <title>Genomics-driven discovery of the pneumocandin biosynthetic gene cluster in the fungus Glarea lozoyensis.</title>
        <authorList>
            <person name="Chen L."/>
            <person name="Yue Q."/>
            <person name="Zhang X."/>
            <person name="Xiang M."/>
            <person name="Wang C."/>
            <person name="Li S."/>
            <person name="Che Y."/>
            <person name="Ortiz-Lopez F.J."/>
            <person name="Bills G.F."/>
            <person name="Liu X."/>
            <person name="An Z."/>
        </authorList>
    </citation>
    <scope>NUCLEOTIDE SEQUENCE [LARGE SCALE GENOMIC DNA]</scope>
    <source>
        <strain evidence="3">ATCC 20868 / MF5171</strain>
    </source>
</reference>
<keyword evidence="3" id="KW-1185">Reference proteome</keyword>
<protein>
    <submittedName>
        <fullName evidence="2">SET</fullName>
    </submittedName>
</protein>
<dbReference type="PROSITE" id="PS50280">
    <property type="entry name" value="SET"/>
    <property type="match status" value="1"/>
</dbReference>
<dbReference type="SUPFAM" id="SSF82199">
    <property type="entry name" value="SET domain"/>
    <property type="match status" value="1"/>
</dbReference>
<dbReference type="InterPro" id="IPR046341">
    <property type="entry name" value="SET_dom_sf"/>
</dbReference>
<dbReference type="EMBL" id="KE145373">
    <property type="protein sequence ID" value="EPE24605.1"/>
    <property type="molecule type" value="Genomic_DNA"/>
</dbReference>
<dbReference type="PANTHER" id="PTHR47250:SF3">
    <property type="entry name" value="HISTONE-LYSINE N-METHYLTRANSFERASE SET-6"/>
    <property type="match status" value="1"/>
</dbReference>
<sequence length="629" mass="71002">MSTAPSLEKGTPSSTEAVYAILNVLSNNLTIDLRPSLATLVATPTDTTVRLVFNAEICRQHPSTQSLEESHSPHVHLGSINISPIDIQRYLREYSTATVAAACKSSNANVESHDISNSTVQPQRRNSMLVEPEIILRFSQESDHHLDKRRKISDDSQEEVIVEDNQQDDYHAAVFEDNATTRQIQTKSREFPQRKKKKDQDVHELQPLSTERFVSGVWKQIFNSVELTPSSLVNSSYDNLCGTTNPGSSSNIEAFRFINTICLRVTKLSKCSRALETIVQARWVDCFEARVKEIEIETPFLSITETKMCALREACTMLQWSEKELRNKLSIWRGYKEIKDAGGWACLVFAGSGIYRFCKYRVGFGNGLTTKLGKQRSSLEVAADTIHPEWRQLLSIIGEETHLIYTGHPHDWVVSDGGTPLELKSTYTQWDPDFHFTHLESSQLDPNSWGTDDPRWTSNTDTSFCNSCGYLQSNDVSRNECRCFPELYGGCKTPVAVQVFRTPSGKNNGLIARCEFPRGAAIGEFVGLITKDMEGKDVMQSDNNGKRYQIFQGKLGNYTRFVNHSCAPNSQFQKFCWLGSERVILTSRGIESGSEITVDYSDEYWKGLDKECKCGEPCCRYLKKQTRKA</sequence>
<dbReference type="OrthoDB" id="308383at2759"/>
<proteinExistence type="predicted"/>
<name>S3CF44_GLAL2</name>
<gene>
    <name evidence="2" type="ORF">GLAREA_08458</name>
</gene>
<evidence type="ECO:0000313" key="2">
    <source>
        <dbReference type="EMBL" id="EPE24605.1"/>
    </source>
</evidence>
<accession>S3CF44</accession>
<evidence type="ECO:0000313" key="3">
    <source>
        <dbReference type="Proteomes" id="UP000016922"/>
    </source>
</evidence>
<dbReference type="Pfam" id="PF00856">
    <property type="entry name" value="SET"/>
    <property type="match status" value="1"/>
</dbReference>
<dbReference type="AlphaFoldDB" id="S3CF44"/>
<dbReference type="STRING" id="1116229.S3CF44"/>
<dbReference type="OMA" id="IWRQLHS"/>
<dbReference type="eggNOG" id="KOG4442">
    <property type="taxonomic scope" value="Eukaryota"/>
</dbReference>
<dbReference type="KEGG" id="glz:GLAREA_08458"/>
<dbReference type="HOGENOM" id="CLU_029124_1_0_1"/>
<feature type="domain" description="SET" evidence="1">
    <location>
        <begin position="495"/>
        <end position="601"/>
    </location>
</feature>